<evidence type="ECO:0000256" key="6">
    <source>
        <dbReference type="ARBA" id="ARBA00023211"/>
    </source>
</evidence>
<evidence type="ECO:0000256" key="7">
    <source>
        <dbReference type="HAMAP-Rule" id="MF_01659"/>
    </source>
</evidence>
<dbReference type="GO" id="GO:0070204">
    <property type="term" value="F:2-succinyl-5-enolpyruvyl-6-hydroxy-3-cyclohexene-1-carboxylic-acid synthase activity"/>
    <property type="evidence" value="ECO:0007669"/>
    <property type="project" value="UniProtKB-UniRule"/>
</dbReference>
<dbReference type="InterPro" id="IPR004433">
    <property type="entry name" value="MenaQ_synth_MenD"/>
</dbReference>
<evidence type="ECO:0000259" key="8">
    <source>
        <dbReference type="Pfam" id="PF02776"/>
    </source>
</evidence>
<dbReference type="EMBL" id="QNUL01000001">
    <property type="protein sequence ID" value="REA64511.1"/>
    <property type="molecule type" value="Genomic_DNA"/>
</dbReference>
<dbReference type="SUPFAM" id="SSF52518">
    <property type="entry name" value="Thiamin diphosphate-binding fold (THDP-binding)"/>
    <property type="match status" value="2"/>
</dbReference>
<comment type="pathway">
    <text evidence="7">Quinol/quinone metabolism; 1,4-dihydroxy-2-naphthoate biosynthesis; 1,4-dihydroxy-2-naphthoate from chorismate: step 2/7.</text>
</comment>
<dbReference type="GO" id="GO:0030145">
    <property type="term" value="F:manganese ion binding"/>
    <property type="evidence" value="ECO:0007669"/>
    <property type="project" value="UniProtKB-UniRule"/>
</dbReference>
<dbReference type="UniPathway" id="UPA00079"/>
<keyword evidence="2 7" id="KW-0808">Transferase</keyword>
<dbReference type="InterPro" id="IPR029061">
    <property type="entry name" value="THDP-binding"/>
</dbReference>
<reference evidence="9 10" key="1">
    <citation type="submission" date="2018-07" db="EMBL/GenBank/DDBJ databases">
        <title>Dyadobacter roseus sp. nov., isolated from rose rhizosphere soil.</title>
        <authorList>
            <person name="Chen L."/>
        </authorList>
    </citation>
    <scope>NUCLEOTIDE SEQUENCE [LARGE SCALE GENOMIC DNA]</scope>
    <source>
        <strain evidence="9 10">RS19</strain>
    </source>
</reference>
<dbReference type="Proteomes" id="UP000256373">
    <property type="component" value="Unassembled WGS sequence"/>
</dbReference>
<keyword evidence="4 7" id="KW-0460">Magnesium</keyword>
<name>A0A3D8YJW6_9BACT</name>
<feature type="domain" description="Thiamine pyrophosphate enzyme N-terminal TPP-binding" evidence="8">
    <location>
        <begin position="17"/>
        <end position="110"/>
    </location>
</feature>
<gene>
    <name evidence="7" type="primary">menD</name>
    <name evidence="9" type="ORF">DSL64_00430</name>
</gene>
<comment type="caution">
    <text evidence="9">The sequence shown here is derived from an EMBL/GenBank/DDBJ whole genome shotgun (WGS) entry which is preliminary data.</text>
</comment>
<dbReference type="NCBIfam" id="TIGR00173">
    <property type="entry name" value="menD"/>
    <property type="match status" value="1"/>
</dbReference>
<accession>A0A3D8YJW6</accession>
<dbReference type="Gene3D" id="3.40.50.970">
    <property type="match status" value="2"/>
</dbReference>
<evidence type="ECO:0000256" key="4">
    <source>
        <dbReference type="ARBA" id="ARBA00022842"/>
    </source>
</evidence>
<dbReference type="CDD" id="cd02009">
    <property type="entry name" value="TPP_SHCHC_synthase"/>
    <property type="match status" value="1"/>
</dbReference>
<dbReference type="AlphaFoldDB" id="A0A3D8YJW6"/>
<dbReference type="PIRSF" id="PIRSF004983">
    <property type="entry name" value="MenD"/>
    <property type="match status" value="1"/>
</dbReference>
<dbReference type="PANTHER" id="PTHR42916">
    <property type="entry name" value="2-SUCCINYL-5-ENOLPYRUVYL-6-HYDROXY-3-CYCLOHEXENE-1-CARBOXYLATE SYNTHASE"/>
    <property type="match status" value="1"/>
</dbReference>
<dbReference type="UniPathway" id="UPA01057">
    <property type="reaction ID" value="UER00164"/>
</dbReference>
<organism evidence="9 10">
    <name type="scientific">Dyadobacter luteus</name>
    <dbReference type="NCBI Taxonomy" id="2259619"/>
    <lineage>
        <taxon>Bacteria</taxon>
        <taxon>Pseudomonadati</taxon>
        <taxon>Bacteroidota</taxon>
        <taxon>Cytophagia</taxon>
        <taxon>Cytophagales</taxon>
        <taxon>Spirosomataceae</taxon>
        <taxon>Dyadobacter</taxon>
    </lineage>
</organism>
<dbReference type="InterPro" id="IPR012001">
    <property type="entry name" value="Thiamin_PyroP_enz_TPP-bd_dom"/>
</dbReference>
<dbReference type="OrthoDB" id="9791859at2"/>
<keyword evidence="5 7" id="KW-0786">Thiamine pyrophosphate</keyword>
<evidence type="ECO:0000313" key="10">
    <source>
        <dbReference type="Proteomes" id="UP000256373"/>
    </source>
</evidence>
<comment type="function">
    <text evidence="7">Catalyzes the thiamine diphosphate-dependent decarboxylation of 2-oxoglutarate and the subsequent addition of the resulting succinic semialdehyde-thiamine pyrophosphate anion to isochorismate to yield 2-succinyl-5-enolpyruvyl-6-hydroxy-3-cyclohexene-1-carboxylate (SEPHCHC).</text>
</comment>
<keyword evidence="3 7" id="KW-0479">Metal-binding</keyword>
<dbReference type="InterPro" id="IPR029035">
    <property type="entry name" value="DHS-like_NAD/FAD-binding_dom"/>
</dbReference>
<keyword evidence="10" id="KW-1185">Reference proteome</keyword>
<comment type="subunit">
    <text evidence="7">Homodimer.</text>
</comment>
<comment type="pathway">
    <text evidence="7">Quinol/quinone metabolism; menaquinone biosynthesis.</text>
</comment>
<dbReference type="Gene3D" id="3.40.50.1220">
    <property type="entry name" value="TPP-binding domain"/>
    <property type="match status" value="1"/>
</dbReference>
<dbReference type="GO" id="GO:0030976">
    <property type="term" value="F:thiamine pyrophosphate binding"/>
    <property type="evidence" value="ECO:0007669"/>
    <property type="project" value="UniProtKB-UniRule"/>
</dbReference>
<evidence type="ECO:0000256" key="1">
    <source>
        <dbReference type="ARBA" id="ARBA00022428"/>
    </source>
</evidence>
<dbReference type="EC" id="2.2.1.9" evidence="7"/>
<dbReference type="GO" id="GO:0000287">
    <property type="term" value="F:magnesium ion binding"/>
    <property type="evidence" value="ECO:0007669"/>
    <property type="project" value="UniProtKB-UniRule"/>
</dbReference>
<dbReference type="HAMAP" id="MF_01659">
    <property type="entry name" value="MenD"/>
    <property type="match status" value="1"/>
</dbReference>
<dbReference type="SUPFAM" id="SSF52467">
    <property type="entry name" value="DHS-like NAD/FAD-binding domain"/>
    <property type="match status" value="1"/>
</dbReference>
<sequence>MAILQPLIDLAALTYLHGVRHVVLSPGSRSAALTLAFSRHGGFQIHPVIDERSAGFIAQGMAQQLCKPVVLICTSGSAGYNFAPAVSEAFFQQIPLLILTADRPREWTHQFDGQTIYQSELYGKHVKKFFELPSDYSHPDSIWAINRSANEAVNLAAQVPLGPVHVNVPIREPFYPSEGEVLAPSLSIRLIHQTPVDRLISVSQWNELLDEWDDSKKILIAGGQCAHSALLNETLSKITDELQVPVLADSIANLAGNESFISHHDLILSGNDDADLMPDLLITYGLSFVSKELKTFLRRNPAKNHWHIGNDGVWADPLQSVTRQIAVDPDYFFSQLFEKIDYQLFTENSEPDNDAGYLEKWLVKERLVRRKIQDFLLNQTLLTDLTAIDAVLSQLADGEQLHVGNSMPIRYVNALGKPDLVSVFCNRGTSGIDGSLSTAIGAALTNSCPTTLIIGDVSFLYDRNGLLIKSLPENLKIVVVNNGGGNIFRMIDGPARQPELEEYFETRHLHTARRTAEDAGLIYFSVHQMEDLATQLAAFRSCDNTCLLEIFTDPEENRVIWKQFKQLLA</sequence>
<dbReference type="PANTHER" id="PTHR42916:SF1">
    <property type="entry name" value="PROTEIN PHYLLO, CHLOROPLASTIC"/>
    <property type="match status" value="1"/>
</dbReference>
<comment type="similarity">
    <text evidence="7">Belongs to the TPP enzyme family. MenD subfamily.</text>
</comment>
<keyword evidence="6 7" id="KW-0464">Manganese</keyword>
<keyword evidence="1 7" id="KW-0474">Menaquinone biosynthesis</keyword>
<comment type="catalytic activity">
    <reaction evidence="7">
        <text>isochorismate + 2-oxoglutarate + H(+) = 5-enolpyruvoyl-6-hydroxy-2-succinyl-cyclohex-3-ene-1-carboxylate + CO2</text>
        <dbReference type="Rhea" id="RHEA:25593"/>
        <dbReference type="ChEBI" id="CHEBI:15378"/>
        <dbReference type="ChEBI" id="CHEBI:16526"/>
        <dbReference type="ChEBI" id="CHEBI:16810"/>
        <dbReference type="ChEBI" id="CHEBI:29780"/>
        <dbReference type="ChEBI" id="CHEBI:58818"/>
        <dbReference type="EC" id="2.2.1.9"/>
    </reaction>
</comment>
<dbReference type="GO" id="GO:0009234">
    <property type="term" value="P:menaquinone biosynthetic process"/>
    <property type="evidence" value="ECO:0007669"/>
    <property type="project" value="UniProtKB-UniRule"/>
</dbReference>
<dbReference type="Pfam" id="PF02776">
    <property type="entry name" value="TPP_enzyme_N"/>
    <property type="match status" value="1"/>
</dbReference>
<evidence type="ECO:0000256" key="2">
    <source>
        <dbReference type="ARBA" id="ARBA00022679"/>
    </source>
</evidence>
<dbReference type="CDD" id="cd07037">
    <property type="entry name" value="TPP_PYR_MenD"/>
    <property type="match status" value="1"/>
</dbReference>
<comment type="cofactor">
    <cofactor evidence="7">
        <name>thiamine diphosphate</name>
        <dbReference type="ChEBI" id="CHEBI:58937"/>
    </cofactor>
    <text evidence="7">Binds 1 thiamine pyrophosphate per subunit.</text>
</comment>
<evidence type="ECO:0000313" key="9">
    <source>
        <dbReference type="EMBL" id="REA64511.1"/>
    </source>
</evidence>
<proteinExistence type="inferred from homology"/>
<evidence type="ECO:0000256" key="5">
    <source>
        <dbReference type="ARBA" id="ARBA00023052"/>
    </source>
</evidence>
<protein>
    <recommendedName>
        <fullName evidence="7">2-succinyl-5-enolpyruvyl-6-hydroxy-3-cyclohexene-1-carboxylate synthase</fullName>
        <shortName evidence="7">SEPHCHC synthase</shortName>
        <ecNumber evidence="7">2.2.1.9</ecNumber>
    </recommendedName>
    <alternativeName>
        <fullName evidence="7">Menaquinone biosynthesis protein MenD</fullName>
    </alternativeName>
</protein>
<evidence type="ECO:0000256" key="3">
    <source>
        <dbReference type="ARBA" id="ARBA00022723"/>
    </source>
</evidence>
<comment type="cofactor">
    <cofactor evidence="7">
        <name>Mg(2+)</name>
        <dbReference type="ChEBI" id="CHEBI:18420"/>
    </cofactor>
    <cofactor evidence="7">
        <name>Mn(2+)</name>
        <dbReference type="ChEBI" id="CHEBI:29035"/>
    </cofactor>
</comment>